<evidence type="ECO:0000256" key="1">
    <source>
        <dbReference type="ARBA" id="ARBA00004141"/>
    </source>
</evidence>
<comment type="similarity">
    <text evidence="2 8">Belongs to the major facilitator superfamily. Sugar transporter (TC 2.A.1.1) family.</text>
</comment>
<evidence type="ECO:0000256" key="6">
    <source>
        <dbReference type="ARBA" id="ARBA00022989"/>
    </source>
</evidence>
<feature type="transmembrane region" description="Helical" evidence="9">
    <location>
        <begin position="338"/>
        <end position="362"/>
    </location>
</feature>
<feature type="non-terminal residue" evidence="11">
    <location>
        <position position="1"/>
    </location>
</feature>
<dbReference type="InterPro" id="IPR003663">
    <property type="entry name" value="Sugar/inositol_transpt"/>
</dbReference>
<feature type="transmembrane region" description="Helical" evidence="9">
    <location>
        <begin position="307"/>
        <end position="332"/>
    </location>
</feature>
<feature type="domain" description="Major facilitator superfamily (MFS) profile" evidence="10">
    <location>
        <begin position="74"/>
        <end position="488"/>
    </location>
</feature>
<dbReference type="PANTHER" id="PTHR48021">
    <property type="match status" value="1"/>
</dbReference>
<dbReference type="PANTHER" id="PTHR48021:SF75">
    <property type="entry name" value="MAJOR FACILITATOR SUPERFAMILY (MFS) PROFILE DOMAIN-CONTAINING PROTEIN"/>
    <property type="match status" value="1"/>
</dbReference>
<keyword evidence="4" id="KW-0762">Sugar transport</keyword>
<evidence type="ECO:0000256" key="5">
    <source>
        <dbReference type="ARBA" id="ARBA00022692"/>
    </source>
</evidence>
<dbReference type="PROSITE" id="PS50850">
    <property type="entry name" value="MFS"/>
    <property type="match status" value="1"/>
</dbReference>
<feature type="transmembrane region" description="Helical" evidence="9">
    <location>
        <begin position="64"/>
        <end position="87"/>
    </location>
</feature>
<dbReference type="Gene3D" id="1.20.1250.20">
    <property type="entry name" value="MFS general substrate transporter like domains"/>
    <property type="match status" value="1"/>
</dbReference>
<evidence type="ECO:0000256" key="7">
    <source>
        <dbReference type="ARBA" id="ARBA00023136"/>
    </source>
</evidence>
<protein>
    <recommendedName>
        <fullName evidence="10">Major facilitator superfamily (MFS) profile domain-containing protein</fullName>
    </recommendedName>
</protein>
<keyword evidence="12" id="KW-1185">Reference proteome</keyword>
<comment type="subcellular location">
    <subcellularLocation>
        <location evidence="1">Membrane</location>
        <topology evidence="1">Multi-pass membrane protein</topology>
    </subcellularLocation>
</comment>
<dbReference type="InterPro" id="IPR020846">
    <property type="entry name" value="MFS_dom"/>
</dbReference>
<dbReference type="InterPro" id="IPR036259">
    <property type="entry name" value="MFS_trans_sf"/>
</dbReference>
<feature type="transmembrane region" description="Helical" evidence="9">
    <location>
        <begin position="107"/>
        <end position="127"/>
    </location>
</feature>
<feature type="transmembrane region" description="Helical" evidence="9">
    <location>
        <begin position="403"/>
        <end position="426"/>
    </location>
</feature>
<keyword evidence="7 9" id="KW-0472">Membrane</keyword>
<feature type="transmembrane region" description="Helical" evidence="9">
    <location>
        <begin position="438"/>
        <end position="458"/>
    </location>
</feature>
<evidence type="ECO:0000313" key="11">
    <source>
        <dbReference type="EMBL" id="KAH0899923.1"/>
    </source>
</evidence>
<feature type="transmembrane region" description="Helical" evidence="9">
    <location>
        <begin position="170"/>
        <end position="187"/>
    </location>
</feature>
<dbReference type="CDD" id="cd17358">
    <property type="entry name" value="MFS_GLUT6_8_Class3_like"/>
    <property type="match status" value="1"/>
</dbReference>
<proteinExistence type="inferred from homology"/>
<evidence type="ECO:0000259" key="10">
    <source>
        <dbReference type="PROSITE" id="PS50850"/>
    </source>
</evidence>
<evidence type="ECO:0000256" key="3">
    <source>
        <dbReference type="ARBA" id="ARBA00022448"/>
    </source>
</evidence>
<keyword evidence="3 8" id="KW-0813">Transport</keyword>
<feature type="transmembrane region" description="Helical" evidence="9">
    <location>
        <begin position="369"/>
        <end position="391"/>
    </location>
</feature>
<dbReference type="PROSITE" id="PS00216">
    <property type="entry name" value="SUGAR_TRANSPORT_1"/>
    <property type="match status" value="1"/>
</dbReference>
<dbReference type="Pfam" id="PF00083">
    <property type="entry name" value="Sugar_tr"/>
    <property type="match status" value="1"/>
</dbReference>
<dbReference type="PRINTS" id="PR00171">
    <property type="entry name" value="SUGRTRNSPORT"/>
</dbReference>
<evidence type="ECO:0000313" key="12">
    <source>
        <dbReference type="Proteomes" id="UP000824890"/>
    </source>
</evidence>
<feature type="transmembrane region" description="Helical" evidence="9">
    <location>
        <begin position="226"/>
        <end position="243"/>
    </location>
</feature>
<sequence length="509" mass="55463">NTFSLSSFSRYSLSNSFLLLSLTGSPGRNCVLLVLHVLTMVAVKEEKNLEEGLLKLKNQNEASGCRITACVILSTFVAICGSFSFGVSVGYTSGAEVGMMKDMGLSIAEFSAFGSFSTLGATFGALFSGKMAIMLGRKGTMWVSDILCITGWLCIAFAKDVLWLNIGRFSSGIGLGLISYVVPVYVAEITPKHVRGTFTFSNQLLQNCGLAMVYFCGNFINWRMMALLGALPCFIQGIGLFFVPESPRWLAKAGTDKELENSLLRLRGRDADISSEASEIQVMTKMLESDSKSSFSDLLQRKYRHTLVVGIGLMLIQQFSGSTAVLCYANTIFRKAGFSVAIGSTLLGIFVVPKAMIGLILVDKWGRRPLLLTSASGMCLFCMFIGLAFTLQKMQLLLELTPVFTFICVTLYIASYAIGVGGLPWVFPMNIKVTAGSIVTLASWSSSSIVTYAFNFLFEWSTQGTFYIFGAVGGAALVFIWFLVPETKGLSLEEIQLSLIREPDEINHT</sequence>
<dbReference type="InterPro" id="IPR005829">
    <property type="entry name" value="Sugar_transporter_CS"/>
</dbReference>
<accession>A0ABQ8B5G9</accession>
<comment type="caution">
    <text evidence="11">The sequence shown here is derived from an EMBL/GenBank/DDBJ whole genome shotgun (WGS) entry which is preliminary data.</text>
</comment>
<evidence type="ECO:0000256" key="8">
    <source>
        <dbReference type="RuleBase" id="RU003346"/>
    </source>
</evidence>
<dbReference type="InterPro" id="IPR005828">
    <property type="entry name" value="MFS_sugar_transport-like"/>
</dbReference>
<reference evidence="11 12" key="1">
    <citation type="submission" date="2021-05" db="EMBL/GenBank/DDBJ databases">
        <title>Genome Assembly of Synthetic Allotetraploid Brassica napus Reveals Homoeologous Exchanges between Subgenomes.</title>
        <authorList>
            <person name="Davis J.T."/>
        </authorList>
    </citation>
    <scope>NUCLEOTIDE SEQUENCE [LARGE SCALE GENOMIC DNA]</scope>
    <source>
        <strain evidence="12">cv. Da-Ae</strain>
        <tissue evidence="11">Seedling</tissue>
    </source>
</reference>
<dbReference type="SUPFAM" id="SSF103473">
    <property type="entry name" value="MFS general substrate transporter"/>
    <property type="match status" value="1"/>
</dbReference>
<evidence type="ECO:0000256" key="4">
    <source>
        <dbReference type="ARBA" id="ARBA00022597"/>
    </source>
</evidence>
<dbReference type="InterPro" id="IPR050549">
    <property type="entry name" value="MFS_Trehalose_Transporter"/>
</dbReference>
<evidence type="ECO:0000256" key="2">
    <source>
        <dbReference type="ARBA" id="ARBA00010992"/>
    </source>
</evidence>
<name>A0ABQ8B5G9_BRANA</name>
<dbReference type="EMBL" id="JAGKQM010000012">
    <property type="protein sequence ID" value="KAH0899923.1"/>
    <property type="molecule type" value="Genomic_DNA"/>
</dbReference>
<feature type="transmembrane region" description="Helical" evidence="9">
    <location>
        <begin position="464"/>
        <end position="484"/>
    </location>
</feature>
<dbReference type="InterPro" id="IPR044775">
    <property type="entry name" value="MFS_ERD6/Tret1-like"/>
</dbReference>
<keyword evidence="5 9" id="KW-0812">Transmembrane</keyword>
<dbReference type="NCBIfam" id="TIGR00879">
    <property type="entry name" value="SP"/>
    <property type="match status" value="1"/>
</dbReference>
<organism evidence="11 12">
    <name type="scientific">Brassica napus</name>
    <name type="common">Rape</name>
    <dbReference type="NCBI Taxonomy" id="3708"/>
    <lineage>
        <taxon>Eukaryota</taxon>
        <taxon>Viridiplantae</taxon>
        <taxon>Streptophyta</taxon>
        <taxon>Embryophyta</taxon>
        <taxon>Tracheophyta</taxon>
        <taxon>Spermatophyta</taxon>
        <taxon>Magnoliopsida</taxon>
        <taxon>eudicotyledons</taxon>
        <taxon>Gunneridae</taxon>
        <taxon>Pentapetalae</taxon>
        <taxon>rosids</taxon>
        <taxon>malvids</taxon>
        <taxon>Brassicales</taxon>
        <taxon>Brassicaceae</taxon>
        <taxon>Brassiceae</taxon>
        <taxon>Brassica</taxon>
    </lineage>
</organism>
<gene>
    <name evidence="11" type="ORF">HID58_049491</name>
</gene>
<keyword evidence="6 9" id="KW-1133">Transmembrane helix</keyword>
<evidence type="ECO:0000256" key="9">
    <source>
        <dbReference type="SAM" id="Phobius"/>
    </source>
</evidence>
<dbReference type="Proteomes" id="UP000824890">
    <property type="component" value="Unassembled WGS sequence"/>
</dbReference>
<feature type="transmembrane region" description="Helical" evidence="9">
    <location>
        <begin position="139"/>
        <end position="158"/>
    </location>
</feature>